<evidence type="ECO:0000313" key="2">
    <source>
        <dbReference type="Proteomes" id="UP000029641"/>
    </source>
</evidence>
<proteinExistence type="predicted"/>
<gene>
    <name evidence="1" type="ORF">JCM19301_2029</name>
</gene>
<evidence type="ECO:0000313" key="1">
    <source>
        <dbReference type="EMBL" id="GAL68422.1"/>
    </source>
</evidence>
<dbReference type="EMBL" id="BBNR01000019">
    <property type="protein sequence ID" value="GAL68422.1"/>
    <property type="molecule type" value="Genomic_DNA"/>
</dbReference>
<dbReference type="Proteomes" id="UP000029641">
    <property type="component" value="Unassembled WGS sequence"/>
</dbReference>
<accession>A0A090WLT0</accession>
<organism evidence="1 2">
    <name type="scientific">Jejuia pallidilutea</name>
    <dbReference type="NCBI Taxonomy" id="504487"/>
    <lineage>
        <taxon>Bacteria</taxon>
        <taxon>Pseudomonadati</taxon>
        <taxon>Bacteroidota</taxon>
        <taxon>Flavobacteriia</taxon>
        <taxon>Flavobacteriales</taxon>
        <taxon>Flavobacteriaceae</taxon>
        <taxon>Jejuia</taxon>
    </lineage>
</organism>
<name>A0A090WLT0_9FLAO</name>
<reference evidence="1 2" key="1">
    <citation type="journal article" date="2014" name="Genome Announc.">
        <title>Draft Genome Sequence of Marine Flavobacterium Jejuia pallidilutea Strain 11shimoA1 and Pigmentation Mutants.</title>
        <authorList>
            <person name="Takatani N."/>
            <person name="Nakanishi M."/>
            <person name="Meirelles P."/>
            <person name="Mino S."/>
            <person name="Suda W."/>
            <person name="Oshima K."/>
            <person name="Hattori M."/>
            <person name="Ohkuma M."/>
            <person name="Hosokawa M."/>
            <person name="Miyashita K."/>
            <person name="Thompson F.L."/>
            <person name="Niwa A."/>
            <person name="Sawabe T."/>
            <person name="Sawabe T."/>
        </authorList>
    </citation>
    <scope>NUCLEOTIDE SEQUENCE [LARGE SCALE GENOMIC DNA]</scope>
    <source>
        <strain evidence="1 2">JCM 19301</strain>
    </source>
</reference>
<sequence length="66" mass="7529">MVDAQNKKLNLGVDGLTHGHVVWVFKHKDTTTFNLVGIAEPTGNLLKKCPNSLVFQWILFIPLWKR</sequence>
<protein>
    <submittedName>
        <fullName evidence="1">Uncharacterized protein</fullName>
    </submittedName>
</protein>
<dbReference type="AlphaFoldDB" id="A0A090WLT0"/>
<comment type="caution">
    <text evidence="1">The sequence shown here is derived from an EMBL/GenBank/DDBJ whole genome shotgun (WGS) entry which is preliminary data.</text>
</comment>